<dbReference type="EMBL" id="BOSE01000009">
    <property type="protein sequence ID" value="GIP18606.1"/>
    <property type="molecule type" value="Genomic_DNA"/>
</dbReference>
<keyword evidence="2" id="KW-1185">Reference proteome</keyword>
<sequence length="195" mass="23094">MIIWINGAFGAGKTTCSYELTKRLPNSFVYDPENIGYFIRKNIPKELHEADFQNHEQWRLFNYKMLKYLADSYDGIIIAPMTLVNRQYYDEIIGRLIKEDIEVKHYILYAEKKTIEKRLNKRLERGNTWAKSQIDRCIYAFNHDITEQKIITDDKTVDSIVEEIAEKSGVALLNDKRSRFKKLLDRSVTLIKHIR</sequence>
<reference evidence="1" key="1">
    <citation type="submission" date="2021-03" db="EMBL/GenBank/DDBJ databases">
        <title>Antimicrobial resistance genes in bacteria isolated from Japanese honey, and their potential for conferring macrolide and lincosamide resistance in the American foulbrood pathogen Paenibacillus larvae.</title>
        <authorList>
            <person name="Okamoto M."/>
            <person name="Kumagai M."/>
            <person name="Kanamori H."/>
            <person name="Takamatsu D."/>
        </authorList>
    </citation>
    <scope>NUCLEOTIDE SEQUENCE</scope>
    <source>
        <strain evidence="1">J40TS1</strain>
    </source>
</reference>
<evidence type="ECO:0000313" key="1">
    <source>
        <dbReference type="EMBL" id="GIP18606.1"/>
    </source>
</evidence>
<organism evidence="1 2">
    <name type="scientific">Paenibacillus montaniterrae</name>
    <dbReference type="NCBI Taxonomy" id="429341"/>
    <lineage>
        <taxon>Bacteria</taxon>
        <taxon>Bacillati</taxon>
        <taxon>Bacillota</taxon>
        <taxon>Bacilli</taxon>
        <taxon>Bacillales</taxon>
        <taxon>Paenibacillaceae</taxon>
        <taxon>Paenibacillus</taxon>
    </lineage>
</organism>
<comment type="caution">
    <text evidence="1">The sequence shown here is derived from an EMBL/GenBank/DDBJ whole genome shotgun (WGS) entry which is preliminary data.</text>
</comment>
<accession>A0A920CZ74</accession>
<dbReference type="AlphaFoldDB" id="A0A920CZ74"/>
<evidence type="ECO:0000313" key="2">
    <source>
        <dbReference type="Proteomes" id="UP000683139"/>
    </source>
</evidence>
<dbReference type="Gene3D" id="3.40.50.300">
    <property type="entry name" value="P-loop containing nucleotide triphosphate hydrolases"/>
    <property type="match status" value="1"/>
</dbReference>
<dbReference type="InterPro" id="IPR027417">
    <property type="entry name" value="P-loop_NTPase"/>
</dbReference>
<dbReference type="RefSeq" id="WP_213519244.1">
    <property type="nucleotide sequence ID" value="NZ_BOSE01000009.1"/>
</dbReference>
<dbReference type="Proteomes" id="UP000683139">
    <property type="component" value="Unassembled WGS sequence"/>
</dbReference>
<protein>
    <submittedName>
        <fullName evidence="1">Tunicamycin resistance protein</fullName>
    </submittedName>
</protein>
<proteinExistence type="predicted"/>
<dbReference type="SUPFAM" id="SSF52540">
    <property type="entry name" value="P-loop containing nucleoside triphosphate hydrolases"/>
    <property type="match status" value="1"/>
</dbReference>
<gene>
    <name evidence="1" type="primary">tmrB_2</name>
    <name evidence="1" type="ORF">J40TS1_42480</name>
</gene>
<name>A0A920CZ74_9BACL</name>